<dbReference type="GO" id="GO:0006633">
    <property type="term" value="P:fatty acid biosynthetic process"/>
    <property type="evidence" value="ECO:0007669"/>
    <property type="project" value="InterPro"/>
</dbReference>
<evidence type="ECO:0000256" key="2">
    <source>
        <dbReference type="ARBA" id="ARBA00022553"/>
    </source>
</evidence>
<dbReference type="InterPro" id="IPR014043">
    <property type="entry name" value="Acyl_transferase_dom"/>
</dbReference>
<dbReference type="InterPro" id="IPR014030">
    <property type="entry name" value="Ketoacyl_synth_N"/>
</dbReference>
<keyword evidence="3" id="KW-0808">Transferase</keyword>
<dbReference type="SUPFAM" id="SSF47336">
    <property type="entry name" value="ACP-like"/>
    <property type="match status" value="1"/>
</dbReference>
<dbReference type="PANTHER" id="PTHR43775:SF37">
    <property type="entry name" value="SI:DKEY-61P9.11"/>
    <property type="match status" value="1"/>
</dbReference>
<dbReference type="Gene3D" id="3.30.70.3290">
    <property type="match status" value="1"/>
</dbReference>
<evidence type="ECO:0000259" key="5">
    <source>
        <dbReference type="PROSITE" id="PS50075"/>
    </source>
</evidence>
<dbReference type="KEGG" id="scu:SCE1572_16955"/>
<dbReference type="InterPro" id="IPR029058">
    <property type="entry name" value="AB_hydrolase_fold"/>
</dbReference>
<dbReference type="Pfam" id="PF00975">
    <property type="entry name" value="Thioesterase"/>
    <property type="match status" value="1"/>
</dbReference>
<feature type="domain" description="Carrier" evidence="5">
    <location>
        <begin position="952"/>
        <end position="1027"/>
    </location>
</feature>
<dbReference type="SUPFAM" id="SSF55048">
    <property type="entry name" value="Probable ACP-binding domain of malonyl-CoA ACP transacylase"/>
    <property type="match status" value="1"/>
</dbReference>
<dbReference type="Pfam" id="PF02801">
    <property type="entry name" value="Ketoacyl-synt_C"/>
    <property type="match status" value="1"/>
</dbReference>
<dbReference type="eggNOG" id="COG3319">
    <property type="taxonomic scope" value="Bacteria"/>
</dbReference>
<name>S4XU62_SORCE</name>
<dbReference type="Gene3D" id="3.40.50.1820">
    <property type="entry name" value="alpha/beta hydrolase"/>
    <property type="match status" value="1"/>
</dbReference>
<evidence type="ECO:0000256" key="4">
    <source>
        <dbReference type="ARBA" id="ARBA00054155"/>
    </source>
</evidence>
<dbReference type="Gene3D" id="3.40.366.10">
    <property type="entry name" value="Malonyl-Coenzyme A Acyl Carrier Protein, domain 2"/>
    <property type="match status" value="1"/>
</dbReference>
<evidence type="ECO:0000259" key="6">
    <source>
        <dbReference type="PROSITE" id="PS52004"/>
    </source>
</evidence>
<organism evidence="7 8">
    <name type="scientific">Sorangium cellulosum So0157-2</name>
    <dbReference type="NCBI Taxonomy" id="1254432"/>
    <lineage>
        <taxon>Bacteria</taxon>
        <taxon>Pseudomonadati</taxon>
        <taxon>Myxococcota</taxon>
        <taxon>Polyangia</taxon>
        <taxon>Polyangiales</taxon>
        <taxon>Polyangiaceae</taxon>
        <taxon>Sorangium</taxon>
    </lineage>
</organism>
<dbReference type="GO" id="GO:0031177">
    <property type="term" value="F:phosphopantetheine binding"/>
    <property type="evidence" value="ECO:0007669"/>
    <property type="project" value="InterPro"/>
</dbReference>
<dbReference type="Pfam" id="PF22621">
    <property type="entry name" value="CurL-like_PKS_C"/>
    <property type="match status" value="1"/>
</dbReference>
<dbReference type="InterPro" id="IPR001227">
    <property type="entry name" value="Ac_transferase_dom_sf"/>
</dbReference>
<dbReference type="SUPFAM" id="SSF53901">
    <property type="entry name" value="Thiolase-like"/>
    <property type="match status" value="1"/>
</dbReference>
<dbReference type="InterPro" id="IPR016039">
    <property type="entry name" value="Thiolase-like"/>
</dbReference>
<dbReference type="Gene3D" id="1.10.1200.10">
    <property type="entry name" value="ACP-like"/>
    <property type="match status" value="1"/>
</dbReference>
<keyword evidence="2" id="KW-0597">Phosphoprotein</keyword>
<dbReference type="Pfam" id="PF00109">
    <property type="entry name" value="ketoacyl-synt"/>
    <property type="match status" value="1"/>
</dbReference>
<gene>
    <name evidence="7" type="ORF">SCE1572_16955</name>
</gene>
<dbReference type="CDD" id="cd00833">
    <property type="entry name" value="PKS"/>
    <property type="match status" value="1"/>
</dbReference>
<dbReference type="RefSeq" id="WP_020735337.1">
    <property type="nucleotide sequence ID" value="NC_021658.1"/>
</dbReference>
<dbReference type="FunFam" id="3.40.366.10:FF:000002">
    <property type="entry name" value="Probable polyketide synthase 2"/>
    <property type="match status" value="1"/>
</dbReference>
<protein>
    <submittedName>
        <fullName evidence="7">Uncharacterized protein</fullName>
    </submittedName>
</protein>
<dbReference type="Pfam" id="PF00698">
    <property type="entry name" value="Acyl_transf_1"/>
    <property type="match status" value="1"/>
</dbReference>
<evidence type="ECO:0000313" key="8">
    <source>
        <dbReference type="Proteomes" id="UP000014803"/>
    </source>
</evidence>
<dbReference type="PROSITE" id="PS00012">
    <property type="entry name" value="PHOSPHOPANTETHEINE"/>
    <property type="match status" value="1"/>
</dbReference>
<dbReference type="EMBL" id="CP003969">
    <property type="protein sequence ID" value="AGP36044.1"/>
    <property type="molecule type" value="Genomic_DNA"/>
</dbReference>
<dbReference type="HOGENOM" id="CLU_000022_16_6_7"/>
<evidence type="ECO:0000313" key="7">
    <source>
        <dbReference type="EMBL" id="AGP36044.1"/>
    </source>
</evidence>
<dbReference type="InterPro" id="IPR016035">
    <property type="entry name" value="Acyl_Trfase/lysoPLipase"/>
</dbReference>
<dbReference type="SUPFAM" id="SSF52151">
    <property type="entry name" value="FabD/lysophospholipase-like"/>
    <property type="match status" value="1"/>
</dbReference>
<reference evidence="7 8" key="1">
    <citation type="journal article" date="2013" name="Sci. Rep.">
        <title>Extraordinary expansion of a Sorangium cellulosum genome from an alkaline milieu.</title>
        <authorList>
            <person name="Han K."/>
            <person name="Li Z.F."/>
            <person name="Peng R."/>
            <person name="Zhu L.P."/>
            <person name="Zhou T."/>
            <person name="Wang L.G."/>
            <person name="Li S.G."/>
            <person name="Zhang X.B."/>
            <person name="Hu W."/>
            <person name="Wu Z.H."/>
            <person name="Qin N."/>
            <person name="Li Y.Z."/>
        </authorList>
    </citation>
    <scope>NUCLEOTIDE SEQUENCE [LARGE SCALE GENOMIC DNA]</scope>
    <source>
        <strain evidence="7 8">So0157-2</strain>
    </source>
</reference>
<dbReference type="PROSITE" id="PS52004">
    <property type="entry name" value="KS3_2"/>
    <property type="match status" value="1"/>
</dbReference>
<dbReference type="Gene3D" id="3.40.47.10">
    <property type="match status" value="1"/>
</dbReference>
<dbReference type="OrthoDB" id="5349841at2"/>
<sequence length="1316" mass="139917">MSMLEPDVTTRLRELLAALKTLRAERDALERQKTEPIAILGMACRIPGGADSPEAFWRLLDEGLDAVTEVPAERPGLAVPAGCAADPAARGLRWGGFLKDVDRFDPHFFGISPREARAMDPQQRLLLEVAWEALENAGQVPEQLVGTSTGVFIGLTGNDYALLCGALDASEQDVYTATGNGHCFPAGRLSYALGLNGPSLVVDTACSSALVAVHLACQSLRSGESSLALAGGVNVILSSATTRLLAKMGALSPDGRCKAFDAEANGFVRAEGCGMVALKRLSDALSCGDPILATIRGSAVNQDGRSTGLTAPNVLSQQSMLRQALESARVSPSEIGVVETHGTGTPLGDPIELEALAAVLGAPRDDGYPCVLGAAKTNLGHAEAASGVIGLIKAVLSLRHRAIPANLHFSTLNPRSSLEGTPLVIPTHKRAWSAGGHARLAGVSAFGMSGTNAHVILEEAPESASPAPAGDASSVLLPLSAKTGEALSAMARSYRSSLSDAGPDAPASLGDVAYTASARRSHHEHRLAVVASSREEVSELLGAFVRGEARPGLARGVARGGARAPAVFVFSGQGSQWAGMGQRLFAEERVFRAALEECDALVRSLAGFSLLGELTAPEERSRLAETEVAQPAIFAVQVALARLWGSWGVSPGAVVGHSVGEVAAAHVAGALGLDEAARLVVLRGRVMQQATGRGRMASVAMPADEAARVLEGHAGRLSIAAINDPGSVVLAGDGDALAEVVQRLTLRQVPCRMLRVNYAFHSEHMAAFQAELARALSWLAPRRPALAMYSTVTQARVAGGDLDAAYWARSIREPVRFAGAIARAIADGHRDFLEIGPHPALTGNLEQCLLDRGEEGIALPTLRRGQDERRCLLQSLGALYAHGHAIDWKRLYPAGGRCVPLPAYPWQRQRYWIEPSEAAPRPAPARIEPRPEVTAPAILDPLNGAPAFERRRALERWLQEAVARTLGFEDPARVDRAASLSDLGMDSMMSLELRGRLSAALDLKLSINWSFSCPTLASLAEHVADRLGLPAEAEGAREAARPRLHPLLVPLQLSGQGTPFFCVHPAGGPVLCYADLARHLGDDRPFYAIQARGLDDDGEPDDRIEIMAARYLEALRAVQPTGPYLLGGWSLGGLVAFEMARRLVDEGSRVASLTLIDSLLSVDDDPESRLREYVELASMLYPESSHAELRRLGEGELTRVLVDGVLRSNIAGFTSSVRRLFTAHERALRAYVAPTYPGAFTYFRSAEQPSRGGSAEVAEPYGTLYYPISRFSSQPVELHEVPGSHWTMVREPHVQVLAERLRRCLLAADPGPSGSP</sequence>
<dbReference type="InterPro" id="IPR001031">
    <property type="entry name" value="Thioesterase"/>
</dbReference>
<accession>S4XU62</accession>
<dbReference type="Proteomes" id="UP000014803">
    <property type="component" value="Chromosome"/>
</dbReference>
<dbReference type="SUPFAM" id="SSF53474">
    <property type="entry name" value="alpha/beta-Hydrolases"/>
    <property type="match status" value="1"/>
</dbReference>
<dbReference type="STRING" id="1254432.SCE1572_16955"/>
<dbReference type="Pfam" id="PF00550">
    <property type="entry name" value="PP-binding"/>
    <property type="match status" value="1"/>
</dbReference>
<comment type="function">
    <text evidence="4">Involved in production of the polyketide antibiotic thailandamide.</text>
</comment>
<dbReference type="SMART" id="SM00827">
    <property type="entry name" value="PKS_AT"/>
    <property type="match status" value="1"/>
</dbReference>
<keyword evidence="1" id="KW-0596">Phosphopantetheine</keyword>
<dbReference type="PANTHER" id="PTHR43775">
    <property type="entry name" value="FATTY ACID SYNTHASE"/>
    <property type="match status" value="1"/>
</dbReference>
<dbReference type="InterPro" id="IPR018201">
    <property type="entry name" value="Ketoacyl_synth_AS"/>
</dbReference>
<dbReference type="InterPro" id="IPR020841">
    <property type="entry name" value="PKS_Beta-ketoAc_synthase_dom"/>
</dbReference>
<dbReference type="InterPro" id="IPR016036">
    <property type="entry name" value="Malonyl_transacylase_ACP-bd"/>
</dbReference>
<dbReference type="GO" id="GO:0004315">
    <property type="term" value="F:3-oxoacyl-[acyl-carrier-protein] synthase activity"/>
    <property type="evidence" value="ECO:0007669"/>
    <property type="project" value="InterPro"/>
</dbReference>
<dbReference type="SMART" id="SM00823">
    <property type="entry name" value="PKS_PP"/>
    <property type="match status" value="1"/>
</dbReference>
<dbReference type="PATRIC" id="fig|1254432.3.peg.3832"/>
<dbReference type="InterPro" id="IPR020806">
    <property type="entry name" value="PKS_PP-bd"/>
</dbReference>
<dbReference type="SMART" id="SM00824">
    <property type="entry name" value="PKS_TE"/>
    <property type="match status" value="1"/>
</dbReference>
<dbReference type="SMART" id="SM00825">
    <property type="entry name" value="PKS_KS"/>
    <property type="match status" value="1"/>
</dbReference>
<dbReference type="InterPro" id="IPR036736">
    <property type="entry name" value="ACP-like_sf"/>
</dbReference>
<evidence type="ECO:0000256" key="1">
    <source>
        <dbReference type="ARBA" id="ARBA00022450"/>
    </source>
</evidence>
<feature type="domain" description="Ketosynthase family 3 (KS3)" evidence="6">
    <location>
        <begin position="34"/>
        <end position="459"/>
    </location>
</feature>
<dbReference type="InterPro" id="IPR020802">
    <property type="entry name" value="TesA-like"/>
</dbReference>
<proteinExistence type="predicted"/>
<dbReference type="InterPro" id="IPR006162">
    <property type="entry name" value="Ppantetheine_attach_site"/>
</dbReference>
<dbReference type="InterPro" id="IPR009081">
    <property type="entry name" value="PP-bd_ACP"/>
</dbReference>
<dbReference type="PROSITE" id="PS00606">
    <property type="entry name" value="KS3_1"/>
    <property type="match status" value="1"/>
</dbReference>
<dbReference type="InterPro" id="IPR050091">
    <property type="entry name" value="PKS_NRPS_Biosynth_Enz"/>
</dbReference>
<dbReference type="InterPro" id="IPR014031">
    <property type="entry name" value="Ketoacyl_synth_C"/>
</dbReference>
<dbReference type="PROSITE" id="PS50075">
    <property type="entry name" value="CARRIER"/>
    <property type="match status" value="1"/>
</dbReference>
<dbReference type="eggNOG" id="COG3321">
    <property type="taxonomic scope" value="Bacteria"/>
</dbReference>
<evidence type="ECO:0000256" key="3">
    <source>
        <dbReference type="ARBA" id="ARBA00022679"/>
    </source>
</evidence>
<dbReference type="GO" id="GO:0004312">
    <property type="term" value="F:fatty acid synthase activity"/>
    <property type="evidence" value="ECO:0007669"/>
    <property type="project" value="TreeGrafter"/>
</dbReference>
<dbReference type="FunFam" id="3.40.47.10:FF:000019">
    <property type="entry name" value="Polyketide synthase type I"/>
    <property type="match status" value="1"/>
</dbReference>